<dbReference type="PANTHER" id="PTHR22576:SF37">
    <property type="entry name" value="MUCOSA-ASSOCIATED LYMPHOID TISSUE LYMPHOMA TRANSLOCATION PROTEIN 1"/>
    <property type="match status" value="1"/>
</dbReference>
<keyword evidence="5" id="KW-1185">Reference proteome</keyword>
<evidence type="ECO:0000259" key="3">
    <source>
        <dbReference type="PROSITE" id="PS50835"/>
    </source>
</evidence>
<dbReference type="InterPro" id="IPR036179">
    <property type="entry name" value="Ig-like_dom_sf"/>
</dbReference>
<dbReference type="InterPro" id="IPR003598">
    <property type="entry name" value="Ig_sub2"/>
</dbReference>
<dbReference type="InterPro" id="IPR029030">
    <property type="entry name" value="Caspase-like_dom_sf"/>
</dbReference>
<dbReference type="Gene3D" id="1.10.533.10">
    <property type="entry name" value="Death Domain, Fas"/>
    <property type="match status" value="1"/>
</dbReference>
<dbReference type="Gene3D" id="2.60.40.3360">
    <property type="match status" value="1"/>
</dbReference>
<evidence type="ECO:0000259" key="2">
    <source>
        <dbReference type="PROSITE" id="PS50208"/>
    </source>
</evidence>
<feature type="domain" description="Caspase family p20" evidence="2">
    <location>
        <begin position="405"/>
        <end position="530"/>
    </location>
</feature>
<dbReference type="PROSITE" id="PS50208">
    <property type="entry name" value="CASPASE_P20"/>
    <property type="match status" value="1"/>
</dbReference>
<dbReference type="InterPro" id="IPR033540">
    <property type="entry name" value="MALT1_IG-like_dom_sf"/>
</dbReference>
<dbReference type="GO" id="GO:0004197">
    <property type="term" value="F:cysteine-type endopeptidase activity"/>
    <property type="evidence" value="ECO:0007669"/>
    <property type="project" value="InterPro"/>
</dbReference>
<accession>A0AA35R5S5</accession>
<evidence type="ECO:0000313" key="5">
    <source>
        <dbReference type="Proteomes" id="UP001174909"/>
    </source>
</evidence>
<dbReference type="InterPro" id="IPR003599">
    <property type="entry name" value="Ig_sub"/>
</dbReference>
<dbReference type="SUPFAM" id="SSF47986">
    <property type="entry name" value="DEATH domain"/>
    <property type="match status" value="1"/>
</dbReference>
<dbReference type="InterPro" id="IPR013783">
    <property type="entry name" value="Ig-like_fold"/>
</dbReference>
<feature type="region of interest" description="Disordered" evidence="1">
    <location>
        <begin position="368"/>
        <end position="399"/>
    </location>
</feature>
<dbReference type="EMBL" id="CASHTH010000550">
    <property type="protein sequence ID" value="CAI8004010.1"/>
    <property type="molecule type" value="Genomic_DNA"/>
</dbReference>
<dbReference type="PROSITE" id="PS50835">
    <property type="entry name" value="IG_LIKE"/>
    <property type="match status" value="2"/>
</dbReference>
<feature type="domain" description="Ig-like" evidence="3">
    <location>
        <begin position="207"/>
        <end position="283"/>
    </location>
</feature>
<dbReference type="GO" id="GO:0006508">
    <property type="term" value="P:proteolysis"/>
    <property type="evidence" value="ECO:0007669"/>
    <property type="project" value="InterPro"/>
</dbReference>
<dbReference type="AlphaFoldDB" id="A0AA35R5S5"/>
<dbReference type="InterPro" id="IPR001309">
    <property type="entry name" value="Pept_C14_p20"/>
</dbReference>
<dbReference type="Gene3D" id="2.60.40.10">
    <property type="entry name" value="Immunoglobulins"/>
    <property type="match status" value="2"/>
</dbReference>
<dbReference type="SMART" id="SM00409">
    <property type="entry name" value="IG"/>
    <property type="match status" value="2"/>
</dbReference>
<dbReference type="SUPFAM" id="SSF52129">
    <property type="entry name" value="Caspase-like"/>
    <property type="match status" value="1"/>
</dbReference>
<dbReference type="Gene3D" id="3.40.50.1460">
    <property type="match status" value="1"/>
</dbReference>
<dbReference type="Pfam" id="PF00656">
    <property type="entry name" value="Peptidase_C14"/>
    <property type="match status" value="1"/>
</dbReference>
<dbReference type="InterPro" id="IPR007110">
    <property type="entry name" value="Ig-like_dom"/>
</dbReference>
<dbReference type="InterPro" id="IPR052039">
    <property type="entry name" value="Caspase-related_regulators"/>
</dbReference>
<sequence length="824" mass="91597">MNAKAKTHDGPRPSDSISDLPYASLQRLGNRLDLPCGGNQLYWRQLIEVMPEGMYDQLTVNRFAMNANRLDGSPGYALLTDMGNRGVTFEQLVTYLKSMKFDVALRELGYKVHAAAEAKPAVVGQRLVLECEASGVPQAKFLWFKEREPLPVQTSNRLVLEKVGKADEGSYCCRASNDLNLEFSNWVEVTVQQPVRDPPKVVPAELPEILTQPQAEVRAHPGQEVRLVVVAHGHDTLSYQWYCDASRLPYGTSRELILPQVTPDQSGMYTCSITSPSGGSVMSSPAWVLVSPLPQTLPQQLPRPAFSQPPIPTPVLPLQPQQQAYAPLQWAPHPAPAEYVAYEAQNGQFSPHPSPSLHTTGLPELASHLPQQQQRPSRNPSSHSQAQQDGPVGEDVVADPTQPCYDKVALLIGNRRYHHGRLKLNTPEADTQDLAGILRSADFKVVSLVNLTKQEMDQAVEYFSSLLGKNVYALFFFAGHGFEYNGMNYMMAVDATMDKNPAHCLCAQKVQHTMQSHGAKLSIVLLDMCRVRSHAQPHSELGAEGVYCSPRHHEGYFVYGFSCSPAERAYEISHSGPASRPEERENSIFVAALKEHVQKGTLATRVDRLLTEAAEEVRLRGVKNFPGTVGWQKPEIRSNLGEALALTDPVSRAPEMDGPRAERLELWRKAHRVPSSVVVAANDGELVARLHFEAEHTNVLVVSVELLNGCLASTEIETMTAKVVNPHIPEFPHLPSQDEVDPTTTQFHYGHDQKRKKKDLMHFRIPDIQKLKTSPALLVIAATYTYFDQSPHEHRHADLHHTISPPPLYAQVVSYNQPTHFHVN</sequence>
<dbReference type="CDD" id="cd00096">
    <property type="entry name" value="Ig"/>
    <property type="match status" value="1"/>
</dbReference>
<feature type="compositionally biased region" description="Low complexity" evidence="1">
    <location>
        <begin position="370"/>
        <end position="385"/>
    </location>
</feature>
<name>A0AA35R5S5_GEOBA</name>
<protein>
    <submittedName>
        <fullName evidence="4">Mucosa-associated lymphoid tissue lymphoma translocation protein 1</fullName>
    </submittedName>
</protein>
<dbReference type="Pfam" id="PF13927">
    <property type="entry name" value="Ig_3"/>
    <property type="match status" value="2"/>
</dbReference>
<dbReference type="InterPro" id="IPR011600">
    <property type="entry name" value="Pept_C14_caspase"/>
</dbReference>
<reference evidence="4" key="1">
    <citation type="submission" date="2023-03" db="EMBL/GenBank/DDBJ databases">
        <authorList>
            <person name="Steffen K."/>
            <person name="Cardenas P."/>
        </authorList>
    </citation>
    <scope>NUCLEOTIDE SEQUENCE</scope>
</reference>
<dbReference type="SMART" id="SM00408">
    <property type="entry name" value="IGc2"/>
    <property type="match status" value="2"/>
</dbReference>
<evidence type="ECO:0000313" key="4">
    <source>
        <dbReference type="EMBL" id="CAI8004010.1"/>
    </source>
</evidence>
<proteinExistence type="predicted"/>
<comment type="caution">
    <text evidence="4">The sequence shown here is derived from an EMBL/GenBank/DDBJ whole genome shotgun (WGS) entry which is preliminary data.</text>
</comment>
<feature type="domain" description="Ig-like" evidence="3">
    <location>
        <begin position="124"/>
        <end position="184"/>
    </location>
</feature>
<evidence type="ECO:0000256" key="1">
    <source>
        <dbReference type="SAM" id="MobiDB-lite"/>
    </source>
</evidence>
<dbReference type="InterPro" id="IPR011029">
    <property type="entry name" value="DEATH-like_dom_sf"/>
</dbReference>
<dbReference type="SUPFAM" id="SSF48726">
    <property type="entry name" value="Immunoglobulin"/>
    <property type="match status" value="2"/>
</dbReference>
<gene>
    <name evidence="4" type="ORF">GBAR_LOCUS3811</name>
</gene>
<organism evidence="4 5">
    <name type="scientific">Geodia barretti</name>
    <name type="common">Barrett's horny sponge</name>
    <dbReference type="NCBI Taxonomy" id="519541"/>
    <lineage>
        <taxon>Eukaryota</taxon>
        <taxon>Metazoa</taxon>
        <taxon>Porifera</taxon>
        <taxon>Demospongiae</taxon>
        <taxon>Heteroscleromorpha</taxon>
        <taxon>Tetractinellida</taxon>
        <taxon>Astrophorina</taxon>
        <taxon>Geodiidae</taxon>
        <taxon>Geodia</taxon>
    </lineage>
</organism>
<dbReference type="PANTHER" id="PTHR22576">
    <property type="entry name" value="MUCOSA ASSOCIATED LYMPHOID TISSUE LYMPHOMA TRANSLOCATION PROTEIN 1/PARACASPASE"/>
    <property type="match status" value="1"/>
</dbReference>
<dbReference type="Proteomes" id="UP001174909">
    <property type="component" value="Unassembled WGS sequence"/>
</dbReference>